<dbReference type="Proteomes" id="UP001140949">
    <property type="component" value="Unassembled WGS sequence"/>
</dbReference>
<comment type="caution">
    <text evidence="2">The sequence shown here is derived from an EMBL/GenBank/DDBJ whole genome shotgun (WGS) entry which is preliminary data.</text>
</comment>
<dbReference type="AlphaFoldDB" id="A0AAX6GIP3"/>
<feature type="region of interest" description="Disordered" evidence="1">
    <location>
        <begin position="96"/>
        <end position="119"/>
    </location>
</feature>
<keyword evidence="3" id="KW-1185">Reference proteome</keyword>
<accession>A0AAX6GIP3</accession>
<feature type="compositionally biased region" description="Low complexity" evidence="1">
    <location>
        <begin position="96"/>
        <end position="116"/>
    </location>
</feature>
<dbReference type="EMBL" id="JANAVB010019199">
    <property type="protein sequence ID" value="KAJ6828574.1"/>
    <property type="molecule type" value="Genomic_DNA"/>
</dbReference>
<protein>
    <submittedName>
        <fullName evidence="2">Uncharacterized protein</fullName>
    </submittedName>
</protein>
<sequence>MMIKRMVVWDVIPPTCIRNSCIINIYDKDDCNPLTSTIMTSSGPSARCLSWPSAIYYLVPNWRFLVQDSFQALLSFLYRWELDLRSPWTPCPESTAASVSTSASSAPSPWTSGPRSSSRRRRLAAITASTPSSPSTEFPKRLTSSPTCQQMKAWIFRRMEACLIGFSNRLLNPCWLWSFSYKITGTDSFMSGVICNILELYTITI</sequence>
<gene>
    <name evidence="2" type="ORF">M6B38_362470</name>
</gene>
<organism evidence="2 3">
    <name type="scientific">Iris pallida</name>
    <name type="common">Sweet iris</name>
    <dbReference type="NCBI Taxonomy" id="29817"/>
    <lineage>
        <taxon>Eukaryota</taxon>
        <taxon>Viridiplantae</taxon>
        <taxon>Streptophyta</taxon>
        <taxon>Embryophyta</taxon>
        <taxon>Tracheophyta</taxon>
        <taxon>Spermatophyta</taxon>
        <taxon>Magnoliopsida</taxon>
        <taxon>Liliopsida</taxon>
        <taxon>Asparagales</taxon>
        <taxon>Iridaceae</taxon>
        <taxon>Iridoideae</taxon>
        <taxon>Irideae</taxon>
        <taxon>Iris</taxon>
    </lineage>
</organism>
<proteinExistence type="predicted"/>
<evidence type="ECO:0000313" key="2">
    <source>
        <dbReference type="EMBL" id="KAJ6828574.1"/>
    </source>
</evidence>
<evidence type="ECO:0000256" key="1">
    <source>
        <dbReference type="SAM" id="MobiDB-lite"/>
    </source>
</evidence>
<reference evidence="2" key="2">
    <citation type="submission" date="2023-04" db="EMBL/GenBank/DDBJ databases">
        <authorList>
            <person name="Bruccoleri R.E."/>
            <person name="Oakeley E.J."/>
            <person name="Faust A.-M."/>
            <person name="Dessus-Babus S."/>
            <person name="Altorfer M."/>
            <person name="Burckhardt D."/>
            <person name="Oertli M."/>
            <person name="Naumann U."/>
            <person name="Petersen F."/>
            <person name="Wong J."/>
        </authorList>
    </citation>
    <scope>NUCLEOTIDE SEQUENCE</scope>
    <source>
        <strain evidence="2">GSM-AAB239-AS_SAM_17_03QT</strain>
        <tissue evidence="2">Leaf</tissue>
    </source>
</reference>
<reference evidence="2" key="1">
    <citation type="journal article" date="2023" name="GigaByte">
        <title>Genome assembly of the bearded iris, Iris pallida Lam.</title>
        <authorList>
            <person name="Bruccoleri R.E."/>
            <person name="Oakeley E.J."/>
            <person name="Faust A.M.E."/>
            <person name="Altorfer M."/>
            <person name="Dessus-Babus S."/>
            <person name="Burckhardt D."/>
            <person name="Oertli M."/>
            <person name="Naumann U."/>
            <person name="Petersen F."/>
            <person name="Wong J."/>
        </authorList>
    </citation>
    <scope>NUCLEOTIDE SEQUENCE</scope>
    <source>
        <strain evidence="2">GSM-AAB239-AS_SAM_17_03QT</strain>
    </source>
</reference>
<evidence type="ECO:0000313" key="3">
    <source>
        <dbReference type="Proteomes" id="UP001140949"/>
    </source>
</evidence>
<name>A0AAX6GIP3_IRIPA</name>